<evidence type="ECO:0000313" key="3">
    <source>
        <dbReference type="EMBL" id="CAB3728356.1"/>
    </source>
</evidence>
<dbReference type="EMBL" id="CADIJQ010000008">
    <property type="protein sequence ID" value="CAB3728356.1"/>
    <property type="molecule type" value="Genomic_DNA"/>
</dbReference>
<dbReference type="InterPro" id="IPR055396">
    <property type="entry name" value="DUF7088"/>
</dbReference>
<organism evidence="3 4">
    <name type="scientific">Achromobacter kerstersii</name>
    <dbReference type="NCBI Taxonomy" id="1353890"/>
    <lineage>
        <taxon>Bacteria</taxon>
        <taxon>Pseudomonadati</taxon>
        <taxon>Pseudomonadota</taxon>
        <taxon>Betaproteobacteria</taxon>
        <taxon>Burkholderiales</taxon>
        <taxon>Alcaligenaceae</taxon>
        <taxon>Achromobacter</taxon>
    </lineage>
</organism>
<accession>A0A6S7AEE9</accession>
<evidence type="ECO:0000259" key="2">
    <source>
        <dbReference type="Pfam" id="PF23357"/>
    </source>
</evidence>
<evidence type="ECO:0000256" key="1">
    <source>
        <dbReference type="SAM" id="Phobius"/>
    </source>
</evidence>
<keyword evidence="1" id="KW-0812">Transmembrane</keyword>
<dbReference type="Proteomes" id="UP000494269">
    <property type="component" value="Unassembled WGS sequence"/>
</dbReference>
<proteinExistence type="predicted"/>
<keyword evidence="4" id="KW-1185">Reference proteome</keyword>
<sequence length="463" mass="50114">MSAHSSSRVRRAGKRLLLWLPVLAVAALLLALNLWTSRHLGRVDLTAQRLYSLAPESVEVARQIKQPVNVTWFYDLRNKSMVDALELLRQYEHANPLIRVRGVDPALRPAEAREAGIQFAGSAVLASDDRKMTINGGTETDFTNALIRISQRGAQTVCFTQGHREAMLNSLTSLDDLEDHGDDENLVARVEVHEQHGMAMARNALQTLGFGTRSVNAGNLAQALPSCSVVVAAGPRTPFGDDDAQALRRWTNAGGKTLLLLEPDTRHGLDALLGDFGIARPAGALADPGSHYRNDPGSPAVSDYTRHKMTRGLPLSFFPGAAGLEPAGDGLPPGVVVTPLAQTSSQAHLPGQPPSRYTLMALATRNAQAASSDGSARPTLLVAGDSDFATNRHFATLGNGALFTSAVTLLAGEDALLTIRPRHYENRRVELTNNQMRTVFWTSTVALPLLALFTGLLLWWRRR</sequence>
<dbReference type="Pfam" id="PF23357">
    <property type="entry name" value="DUF7088"/>
    <property type="match status" value="1"/>
</dbReference>
<feature type="transmembrane region" description="Helical" evidence="1">
    <location>
        <begin position="439"/>
        <end position="460"/>
    </location>
</feature>
<feature type="domain" description="DUF7088" evidence="2">
    <location>
        <begin position="48"/>
        <end position="118"/>
    </location>
</feature>
<gene>
    <name evidence="3" type="ORF">LMG3441_04448</name>
</gene>
<dbReference type="AlphaFoldDB" id="A0A6S7AEE9"/>
<keyword evidence="1" id="KW-1133">Transmembrane helix</keyword>
<evidence type="ECO:0000313" key="4">
    <source>
        <dbReference type="Proteomes" id="UP000494269"/>
    </source>
</evidence>
<reference evidence="3 4" key="1">
    <citation type="submission" date="2020-04" db="EMBL/GenBank/DDBJ databases">
        <authorList>
            <person name="De Canck E."/>
        </authorList>
    </citation>
    <scope>NUCLEOTIDE SEQUENCE [LARGE SCALE GENOMIC DNA]</scope>
    <source>
        <strain evidence="3 4">LMG 3441</strain>
    </source>
</reference>
<name>A0A6S7AEE9_9BURK</name>
<keyword evidence="1" id="KW-0472">Membrane</keyword>
<protein>
    <recommendedName>
        <fullName evidence="2">DUF7088 domain-containing protein</fullName>
    </recommendedName>
</protein>
<dbReference type="RefSeq" id="WP_175170977.1">
    <property type="nucleotide sequence ID" value="NZ_CADIJQ010000008.1"/>
</dbReference>